<dbReference type="PANTHER" id="PTHR32134">
    <property type="entry name" value="FNIP REPEAT-CONTAINING PROTEIN"/>
    <property type="match status" value="1"/>
</dbReference>
<dbReference type="PANTHER" id="PTHR32134:SF169">
    <property type="entry name" value="FNIP REPEAT-CONTAINING PROTEIN-RELATED"/>
    <property type="match status" value="1"/>
</dbReference>
<evidence type="ECO:0000256" key="1">
    <source>
        <dbReference type="ARBA" id="ARBA00022737"/>
    </source>
</evidence>
<keyword evidence="1" id="KW-0677">Repeat</keyword>
<reference evidence="2" key="1">
    <citation type="submission" date="2020-01" db="EMBL/GenBank/DDBJ databases">
        <title>Development of genomics and gene disruption for Polysphondylium violaceum indicates a role for the polyketide synthase stlB in stalk morphogenesis.</title>
        <authorList>
            <person name="Narita B."/>
            <person name="Kawabe Y."/>
            <person name="Kin K."/>
            <person name="Saito T."/>
            <person name="Gibbs R."/>
            <person name="Kuspa A."/>
            <person name="Muzny D."/>
            <person name="Queller D."/>
            <person name="Richards S."/>
            <person name="Strassman J."/>
            <person name="Sucgang R."/>
            <person name="Worley K."/>
            <person name="Schaap P."/>
        </authorList>
    </citation>
    <scope>NUCLEOTIDE SEQUENCE</scope>
    <source>
        <strain evidence="2">QSvi11</strain>
    </source>
</reference>
<dbReference type="Proteomes" id="UP000695562">
    <property type="component" value="Unassembled WGS sequence"/>
</dbReference>
<dbReference type="Pfam" id="PF05725">
    <property type="entry name" value="FNIP"/>
    <property type="match status" value="3"/>
</dbReference>
<name>A0A8J4PKE2_9MYCE</name>
<gene>
    <name evidence="2" type="ORF">CYY_009208</name>
</gene>
<sequence length="512" mass="58530">MINTLFFSVWANNYIRGLVCAFKCKEREINVDLDYLNNNHQYLYLLSLHDKLKHNIYVKLSINNKDQLDQYQKNKYNNLINHVEINIENEQQQQQPPKGQDQDFLIIDCDTLPLGLQILVIYVDARSVCLGELPYSIDQLVIRGAYKIKTFFICQLVNHVLMNLPYKIRYLDLPNSVQVHTLSNICLPESLIDLDYCSSYNNLQKFIVPPNKVYDGCKLRALSMDDLIWLHNKLWVSHLEIFDGINVDFIRQYTIASHIRSLVVFYHADFEIGSLPDTLESFTGYNSRSTQQFRGVLPPNLKNLTLSLYGMRLEKGILPPSLVKLSIGTFDDEIEDGALPPGLELLKLNSFDQPIYQGIFPDSLTELHLEILNRPLLPNTLPSSLKTLVLENYNSEILGLPSSLTRLQLNSYSGSLENVGVLENLQDLTIIILRQSIINVLTSSNIKRMKLTFFKKETGVNLSDTFIQDLTLVCTGPIPDIDASFFPTTLKSLITLRINIIDVPFGCKYTSQ</sequence>
<dbReference type="InterPro" id="IPR008615">
    <property type="entry name" value="FNIP"/>
</dbReference>
<dbReference type="OrthoDB" id="10394449at2759"/>
<accession>A0A8J4PKE2</accession>
<dbReference type="AlphaFoldDB" id="A0A8J4PKE2"/>
<protein>
    <submittedName>
        <fullName evidence="2">Uncharacterized protein</fullName>
    </submittedName>
</protein>
<comment type="caution">
    <text evidence="2">The sequence shown here is derived from an EMBL/GenBank/DDBJ whole genome shotgun (WGS) entry which is preliminary data.</text>
</comment>
<proteinExistence type="predicted"/>
<evidence type="ECO:0000313" key="3">
    <source>
        <dbReference type="Proteomes" id="UP000695562"/>
    </source>
</evidence>
<evidence type="ECO:0000313" key="2">
    <source>
        <dbReference type="EMBL" id="KAF2069475.1"/>
    </source>
</evidence>
<organism evidence="2 3">
    <name type="scientific">Polysphondylium violaceum</name>
    <dbReference type="NCBI Taxonomy" id="133409"/>
    <lineage>
        <taxon>Eukaryota</taxon>
        <taxon>Amoebozoa</taxon>
        <taxon>Evosea</taxon>
        <taxon>Eumycetozoa</taxon>
        <taxon>Dictyostelia</taxon>
        <taxon>Dictyosteliales</taxon>
        <taxon>Dictyosteliaceae</taxon>
        <taxon>Polysphondylium</taxon>
    </lineage>
</organism>
<dbReference type="EMBL" id="AJWJ01000655">
    <property type="protein sequence ID" value="KAF2069475.1"/>
    <property type="molecule type" value="Genomic_DNA"/>
</dbReference>
<keyword evidence="3" id="KW-1185">Reference proteome</keyword>
<dbReference type="InterPro" id="IPR051251">
    <property type="entry name" value="STK_FNIP-Repeat"/>
</dbReference>